<feature type="compositionally biased region" description="Basic and acidic residues" evidence="1">
    <location>
        <begin position="51"/>
        <end position="64"/>
    </location>
</feature>
<dbReference type="VEuPathDB" id="FungiDB:VP01_238g13"/>
<keyword evidence="3" id="KW-1185">Reference proteome</keyword>
<dbReference type="AlphaFoldDB" id="A0A0L6V6T4"/>
<feature type="compositionally biased region" description="Basic and acidic residues" evidence="1">
    <location>
        <begin position="274"/>
        <end position="291"/>
    </location>
</feature>
<protein>
    <submittedName>
        <fullName evidence="2">Uncharacterized protein</fullName>
    </submittedName>
</protein>
<name>A0A0L6V6T4_9BASI</name>
<dbReference type="PANTHER" id="PTHR40132:SF1">
    <property type="entry name" value="PRE-MRNA-SPLICING FACTOR 38B"/>
    <property type="match status" value="1"/>
</dbReference>
<reference evidence="2 3" key="1">
    <citation type="submission" date="2015-08" db="EMBL/GenBank/DDBJ databases">
        <title>Next Generation Sequencing and Analysis of the Genome of Puccinia sorghi L Schw, the Causal Agent of Maize Common Rust.</title>
        <authorList>
            <person name="Rochi L."/>
            <person name="Burguener G."/>
            <person name="Darino M."/>
            <person name="Turjanski A."/>
            <person name="Kreff E."/>
            <person name="Dieguez M.J."/>
            <person name="Sacco F."/>
        </authorList>
    </citation>
    <scope>NUCLEOTIDE SEQUENCE [LARGE SCALE GENOMIC DNA]</scope>
    <source>
        <strain evidence="2 3">RO10H11247</strain>
    </source>
</reference>
<evidence type="ECO:0000313" key="3">
    <source>
        <dbReference type="Proteomes" id="UP000037035"/>
    </source>
</evidence>
<evidence type="ECO:0000256" key="1">
    <source>
        <dbReference type="SAM" id="MobiDB-lite"/>
    </source>
</evidence>
<feature type="compositionally biased region" description="Basic and acidic residues" evidence="1">
    <location>
        <begin position="300"/>
        <end position="309"/>
    </location>
</feature>
<feature type="region of interest" description="Disordered" evidence="1">
    <location>
        <begin position="273"/>
        <end position="432"/>
    </location>
</feature>
<accession>A0A0L6V6T4</accession>
<dbReference type="OrthoDB" id="2431475at2759"/>
<comment type="caution">
    <text evidence="2">The sequence shown here is derived from an EMBL/GenBank/DDBJ whole genome shotgun (WGS) entry which is preliminary data.</text>
</comment>
<dbReference type="PANTHER" id="PTHR40132">
    <property type="entry name" value="PRE-MRNA-SPLICING FACTOR 38B"/>
    <property type="match status" value="1"/>
</dbReference>
<organism evidence="2 3">
    <name type="scientific">Puccinia sorghi</name>
    <dbReference type="NCBI Taxonomy" id="27349"/>
    <lineage>
        <taxon>Eukaryota</taxon>
        <taxon>Fungi</taxon>
        <taxon>Dikarya</taxon>
        <taxon>Basidiomycota</taxon>
        <taxon>Pucciniomycotina</taxon>
        <taxon>Pucciniomycetes</taxon>
        <taxon>Pucciniales</taxon>
        <taxon>Pucciniaceae</taxon>
        <taxon>Puccinia</taxon>
    </lineage>
</organism>
<proteinExistence type="predicted"/>
<evidence type="ECO:0000313" key="2">
    <source>
        <dbReference type="EMBL" id="KNZ56506.1"/>
    </source>
</evidence>
<feature type="compositionally biased region" description="Basic and acidic residues" evidence="1">
    <location>
        <begin position="152"/>
        <end position="164"/>
    </location>
</feature>
<feature type="compositionally biased region" description="Basic and acidic residues" evidence="1">
    <location>
        <begin position="174"/>
        <end position="193"/>
    </location>
</feature>
<feature type="compositionally biased region" description="Basic and acidic residues" evidence="1">
    <location>
        <begin position="354"/>
        <end position="368"/>
    </location>
</feature>
<feature type="compositionally biased region" description="Basic residues" evidence="1">
    <location>
        <begin position="135"/>
        <end position="151"/>
    </location>
</feature>
<dbReference type="EMBL" id="LAVV01007269">
    <property type="protein sequence ID" value="KNZ56506.1"/>
    <property type="molecule type" value="Genomic_DNA"/>
</dbReference>
<feature type="compositionally biased region" description="Low complexity" evidence="1">
    <location>
        <begin position="378"/>
        <end position="396"/>
    </location>
</feature>
<gene>
    <name evidence="2" type="ORF">VP01_238g13</name>
</gene>
<sequence length="432" mass="49793">MEKYTDTDIAKLLLLESQTYQQSGSRGSNGIWEGKALKTNKRFLKSVIRNVNDHNRQLERKPERSSSTPAPMPPEEEEARHRHHHRKTGSRSSSKLQAPDSHHSTHFPRGTEQRTSREDQDYNNSTTSRRIERSRSRHHHSSSSQEKRKRSRDMAVLDSKKMECDSGGQNKKSLRQEKEADRSSPRMDLDSYSRRKSKTSKSDAPQIKTSSEGRTYHDGTEAAIPSTSKMDKYFSASYDPRLDVNLEDVTNPETGLIEGGNYDDWELILQQMRAKREAKAREKEKKLEEKLAAAQRKLRRHEEREERRELRRKSRKHRKMEEDRAGPGSPVARDALLQDQDQDGDGHRHKRRDRKEERAAREATEPSRKTKKHGRKPSSSSSSSDELSSSSSSSRSSPHRHTRPKTLGLMDVKGYSKRGQPREWDLGKPSPT</sequence>
<dbReference type="Proteomes" id="UP000037035">
    <property type="component" value="Unassembled WGS sequence"/>
</dbReference>
<feature type="region of interest" description="Disordered" evidence="1">
    <location>
        <begin position="49"/>
        <end position="222"/>
    </location>
</feature>
<dbReference type="STRING" id="27349.A0A0L6V6T4"/>
<feature type="compositionally biased region" description="Basic and acidic residues" evidence="1">
    <location>
        <begin position="109"/>
        <end position="120"/>
    </location>
</feature>